<keyword evidence="2 5" id="KW-0238">DNA-binding</keyword>
<dbReference type="InterPro" id="IPR020449">
    <property type="entry name" value="Tscrpt_reg_AraC-type_HTH"/>
</dbReference>
<evidence type="ECO:0000313" key="6">
    <source>
        <dbReference type="Proteomes" id="UP000199310"/>
    </source>
</evidence>
<dbReference type="EMBL" id="FOJG01000001">
    <property type="protein sequence ID" value="SEW23034.1"/>
    <property type="molecule type" value="Genomic_DNA"/>
</dbReference>
<keyword evidence="6" id="KW-1185">Reference proteome</keyword>
<gene>
    <name evidence="5" type="ORF">SAMN04488122_1288</name>
</gene>
<name>A0A1I0Q7U9_9BACT</name>
<dbReference type="STRING" id="29529.SAMN04488122_1288"/>
<dbReference type="PRINTS" id="PR00032">
    <property type="entry name" value="HTHARAC"/>
</dbReference>
<evidence type="ECO:0000259" key="4">
    <source>
        <dbReference type="PROSITE" id="PS01124"/>
    </source>
</evidence>
<dbReference type="RefSeq" id="WP_089892042.1">
    <property type="nucleotide sequence ID" value="NZ_FOJG01000001.1"/>
</dbReference>
<organism evidence="5 6">
    <name type="scientific">Chitinophaga arvensicola</name>
    <dbReference type="NCBI Taxonomy" id="29529"/>
    <lineage>
        <taxon>Bacteria</taxon>
        <taxon>Pseudomonadati</taxon>
        <taxon>Bacteroidota</taxon>
        <taxon>Chitinophagia</taxon>
        <taxon>Chitinophagales</taxon>
        <taxon>Chitinophagaceae</taxon>
        <taxon>Chitinophaga</taxon>
    </lineage>
</organism>
<dbReference type="InterPro" id="IPR054015">
    <property type="entry name" value="ExsA-like_N"/>
</dbReference>
<proteinExistence type="predicted"/>
<keyword evidence="3" id="KW-0804">Transcription</keyword>
<dbReference type="PROSITE" id="PS01124">
    <property type="entry name" value="HTH_ARAC_FAMILY_2"/>
    <property type="match status" value="1"/>
</dbReference>
<dbReference type="SMART" id="SM00342">
    <property type="entry name" value="HTH_ARAC"/>
    <property type="match status" value="1"/>
</dbReference>
<dbReference type="GO" id="GO:0003700">
    <property type="term" value="F:DNA-binding transcription factor activity"/>
    <property type="evidence" value="ECO:0007669"/>
    <property type="project" value="InterPro"/>
</dbReference>
<evidence type="ECO:0000256" key="1">
    <source>
        <dbReference type="ARBA" id="ARBA00023015"/>
    </source>
</evidence>
<feature type="domain" description="HTH araC/xylS-type" evidence="4">
    <location>
        <begin position="181"/>
        <end position="279"/>
    </location>
</feature>
<dbReference type="SUPFAM" id="SSF51215">
    <property type="entry name" value="Regulatory protein AraC"/>
    <property type="match status" value="1"/>
</dbReference>
<dbReference type="Pfam" id="PF22200">
    <property type="entry name" value="ExsA_N"/>
    <property type="match status" value="1"/>
</dbReference>
<dbReference type="InterPro" id="IPR050204">
    <property type="entry name" value="AraC_XylS_family_regulators"/>
</dbReference>
<dbReference type="GO" id="GO:0043565">
    <property type="term" value="F:sequence-specific DNA binding"/>
    <property type="evidence" value="ECO:0007669"/>
    <property type="project" value="InterPro"/>
</dbReference>
<dbReference type="AlphaFoldDB" id="A0A1I0Q7U9"/>
<dbReference type="PANTHER" id="PTHR46796">
    <property type="entry name" value="HTH-TYPE TRANSCRIPTIONAL ACTIVATOR RHAS-RELATED"/>
    <property type="match status" value="1"/>
</dbReference>
<protein>
    <submittedName>
        <fullName evidence="5">AraC-type DNA-binding protein</fullName>
    </submittedName>
</protein>
<dbReference type="Gene3D" id="1.10.10.60">
    <property type="entry name" value="Homeodomain-like"/>
    <property type="match status" value="1"/>
</dbReference>
<accession>A0A1I0Q7U9</accession>
<sequence length="279" mass="31857">MYTPFNSLSLSGQHTLKTWEQQGARWASYSLYRNQAAHELYIPQTILNLVIQGEKRMYDGRQVHCLCAGDVMVIPPGSLLCSEILQPKELYGSINLVIPDELLLTALKQPGRPVSATSRVLTTLTPDKRWQYFTAQLQRRFLDETLSSPDYYDIITAALQLISTEEAVSAMLAKAAADPLSAVMKQLSTEISGLRLMEEMAAMGHMSTATLKRRFRDVYHSSPMHWLQEKRLQTAGFLLRTTTAPISEIAYSIGFEDVTHFYRQFRRCFKVTPLQWRRM</sequence>
<dbReference type="InterPro" id="IPR018060">
    <property type="entry name" value="HTH_AraC"/>
</dbReference>
<dbReference type="InterPro" id="IPR009057">
    <property type="entry name" value="Homeodomain-like_sf"/>
</dbReference>
<evidence type="ECO:0000256" key="3">
    <source>
        <dbReference type="ARBA" id="ARBA00023163"/>
    </source>
</evidence>
<dbReference type="InterPro" id="IPR037923">
    <property type="entry name" value="HTH-like"/>
</dbReference>
<dbReference type="Pfam" id="PF12833">
    <property type="entry name" value="HTH_18"/>
    <property type="match status" value="1"/>
</dbReference>
<dbReference type="Proteomes" id="UP000199310">
    <property type="component" value="Unassembled WGS sequence"/>
</dbReference>
<dbReference type="SUPFAM" id="SSF46689">
    <property type="entry name" value="Homeodomain-like"/>
    <property type="match status" value="1"/>
</dbReference>
<evidence type="ECO:0000256" key="2">
    <source>
        <dbReference type="ARBA" id="ARBA00023125"/>
    </source>
</evidence>
<keyword evidence="1" id="KW-0805">Transcription regulation</keyword>
<reference evidence="6" key="1">
    <citation type="submission" date="2016-10" db="EMBL/GenBank/DDBJ databases">
        <authorList>
            <person name="Varghese N."/>
            <person name="Submissions S."/>
        </authorList>
    </citation>
    <scope>NUCLEOTIDE SEQUENCE [LARGE SCALE GENOMIC DNA]</scope>
    <source>
        <strain evidence="6">DSM 3695</strain>
    </source>
</reference>
<evidence type="ECO:0000313" key="5">
    <source>
        <dbReference type="EMBL" id="SEW23034.1"/>
    </source>
</evidence>
<dbReference type="OrthoDB" id="652919at2"/>